<dbReference type="FunFam" id="1.20.5.190:FF:000055">
    <property type="entry name" value="Putative microtubule-associated protein futsch"/>
    <property type="match status" value="1"/>
</dbReference>
<dbReference type="SMART" id="SM00015">
    <property type="entry name" value="IQ"/>
    <property type="match status" value="3"/>
</dbReference>
<dbReference type="SUPFAM" id="SSF52540">
    <property type="entry name" value="P-loop containing nucleoside triphosphate hydrolases"/>
    <property type="match status" value="1"/>
</dbReference>
<feature type="compositionally biased region" description="Polar residues" evidence="1">
    <location>
        <begin position="315"/>
        <end position="327"/>
    </location>
</feature>
<dbReference type="CDD" id="cd12100">
    <property type="entry name" value="DD_CABYR_SP17"/>
    <property type="match status" value="1"/>
</dbReference>
<reference evidence="3" key="1">
    <citation type="submission" date="2024-06" db="EMBL/GenBank/DDBJ databases">
        <authorList>
            <person name="Liu X."/>
            <person name="Lenzi L."/>
            <person name="Haldenby T S."/>
            <person name="Uol C."/>
        </authorList>
    </citation>
    <scope>NUCLEOTIDE SEQUENCE</scope>
</reference>
<dbReference type="PANTHER" id="PTHR10699">
    <property type="entry name" value="NEUROMODULIN"/>
    <property type="match status" value="1"/>
</dbReference>
<dbReference type="CDD" id="cd23767">
    <property type="entry name" value="IQCD"/>
    <property type="match status" value="2"/>
</dbReference>
<dbReference type="Proteomes" id="UP001497525">
    <property type="component" value="Unassembled WGS sequence"/>
</dbReference>
<feature type="domain" description="RIIa" evidence="2">
    <location>
        <begin position="14"/>
        <end position="51"/>
    </location>
</feature>
<evidence type="ECO:0000259" key="2">
    <source>
        <dbReference type="SMART" id="SM00394"/>
    </source>
</evidence>
<dbReference type="InterPro" id="IPR000048">
    <property type="entry name" value="IQ_motif_EF-hand-BS"/>
</dbReference>
<dbReference type="SMART" id="SM00394">
    <property type="entry name" value="RIIa"/>
    <property type="match status" value="1"/>
</dbReference>
<dbReference type="GO" id="GO:0005516">
    <property type="term" value="F:calmodulin binding"/>
    <property type="evidence" value="ECO:0007669"/>
    <property type="project" value="TreeGrafter"/>
</dbReference>
<comment type="caution">
    <text evidence="3">The sequence shown here is derived from an EMBL/GenBank/DDBJ whole genome shotgun (WGS) entry which is preliminary data.</text>
</comment>
<dbReference type="PROSITE" id="PS50096">
    <property type="entry name" value="IQ"/>
    <property type="match status" value="3"/>
</dbReference>
<accession>A0AAV2TVH8</accession>
<dbReference type="Pfam" id="PF02197">
    <property type="entry name" value="RIIa"/>
    <property type="match status" value="1"/>
</dbReference>
<dbReference type="InterPro" id="IPR027417">
    <property type="entry name" value="P-loop_NTPase"/>
</dbReference>
<protein>
    <recommendedName>
        <fullName evidence="2">RIIa domain-containing protein</fullName>
    </recommendedName>
</protein>
<feature type="compositionally biased region" description="Basic and acidic residues" evidence="1">
    <location>
        <begin position="168"/>
        <end position="188"/>
    </location>
</feature>
<dbReference type="InterPro" id="IPR047579">
    <property type="entry name" value="DD_CABYR_SP17"/>
</dbReference>
<name>A0AAV2TVH8_CALDB</name>
<dbReference type="Gene3D" id="1.20.890.10">
    <property type="entry name" value="cAMP-dependent protein kinase regulatory subunit, dimerization-anchoring domain"/>
    <property type="match status" value="1"/>
</dbReference>
<proteinExistence type="predicted"/>
<evidence type="ECO:0000256" key="1">
    <source>
        <dbReference type="SAM" id="MobiDB-lite"/>
    </source>
</evidence>
<gene>
    <name evidence="3" type="ORF">CDAUBV1_LOCUS16363</name>
</gene>
<dbReference type="AlphaFoldDB" id="A0AAV2TVH8"/>
<feature type="region of interest" description="Disordered" evidence="1">
    <location>
        <begin position="133"/>
        <end position="213"/>
    </location>
</feature>
<dbReference type="EMBL" id="CAXLJL010000822">
    <property type="protein sequence ID" value="CAL5141086.1"/>
    <property type="molecule type" value="Genomic_DNA"/>
</dbReference>
<dbReference type="InterPro" id="IPR003117">
    <property type="entry name" value="cAMP_dep_PK_reg_su_I/II_a/b"/>
</dbReference>
<feature type="region of interest" description="Disordered" evidence="1">
    <location>
        <begin position="228"/>
        <end position="358"/>
    </location>
</feature>
<dbReference type="PANTHER" id="PTHR10699:SF11">
    <property type="entry name" value="IGLOO, ISOFORM A"/>
    <property type="match status" value="1"/>
</dbReference>
<dbReference type="Pfam" id="PF00612">
    <property type="entry name" value="IQ"/>
    <property type="match status" value="3"/>
</dbReference>
<evidence type="ECO:0000313" key="4">
    <source>
        <dbReference type="Proteomes" id="UP001497525"/>
    </source>
</evidence>
<dbReference type="Gene3D" id="1.20.5.190">
    <property type="match status" value="2"/>
</dbReference>
<evidence type="ECO:0000313" key="3">
    <source>
        <dbReference type="EMBL" id="CAL5141086.1"/>
    </source>
</evidence>
<dbReference type="SUPFAM" id="SSF47391">
    <property type="entry name" value="Dimerization-anchoring domain of cAMP-dependent PK regulatory subunit"/>
    <property type="match status" value="1"/>
</dbReference>
<feature type="compositionally biased region" description="Basic and acidic residues" evidence="1">
    <location>
        <begin position="337"/>
        <end position="358"/>
    </location>
</feature>
<sequence length="358" mass="40160">MAVPFSNTTLRAPHGFANLLEGLAREVLRHQPKDIYGFAEKYFEELLQRRKETGVEDLAQLGAALDDRYYNNRAYCDENLNTSNPKQQEAAIKIQSEYRRHLASKKVNELRREQAAVHIQSNFRGYRIRKSLGAKSPKPDVSVAPQEQTEDLPVESIAGSLEQPEISPADRTRSPEQHPLPAEEHSLDEVSESNQAGHSIVEDTGDTNKETEAAIKIQAKFRGYLVRKQQKSNDSFDTEEPQSEADILVDFTEEPSVHSGDQTRVSEELEDSTTELETQRESSTPVGVQPVETITELTEPEQSQNTPLDRISPLEQPTTEAQSQPSADSLIESSEQEPEKPAPKEVEPDSKDQEETKT</sequence>
<organism evidence="3 4">
    <name type="scientific">Calicophoron daubneyi</name>
    <name type="common">Rumen fluke</name>
    <name type="synonym">Paramphistomum daubneyi</name>
    <dbReference type="NCBI Taxonomy" id="300641"/>
    <lineage>
        <taxon>Eukaryota</taxon>
        <taxon>Metazoa</taxon>
        <taxon>Spiralia</taxon>
        <taxon>Lophotrochozoa</taxon>
        <taxon>Platyhelminthes</taxon>
        <taxon>Trematoda</taxon>
        <taxon>Digenea</taxon>
        <taxon>Plagiorchiida</taxon>
        <taxon>Pronocephalata</taxon>
        <taxon>Paramphistomoidea</taxon>
        <taxon>Paramphistomidae</taxon>
        <taxon>Calicophoron</taxon>
    </lineage>
</organism>